<evidence type="ECO:0000313" key="2">
    <source>
        <dbReference type="Proteomes" id="UP000785679"/>
    </source>
</evidence>
<reference evidence="1" key="1">
    <citation type="submission" date="2019-06" db="EMBL/GenBank/DDBJ databases">
        <authorList>
            <person name="Zheng W."/>
        </authorList>
    </citation>
    <scope>NUCLEOTIDE SEQUENCE</scope>
    <source>
        <strain evidence="1">QDHG01</strain>
    </source>
</reference>
<sequence>MASSSLISFSVSSPYPLFISSTDTPCIMNVCTCFSLTLIISSSVDWRTAFIDETMPPPSCAISWQDLLTLMLNSCERSWGGKAWVWGSMRPGVTIPPSRLTSTLPVLVSLPFWPTSRILPPFIRISPLSMVKNSSFSERKPQIFLISVSLTTLSTLGASSAFFSVAGIDADLAAVVKVRTKCCLVRVQVRSLFIQNNILQQLINHNALKGKKSSKIAHSESQAQTDTCHHGNRDSRWRFTRFREAFPPWLRPWLGGACQHLLESPGNHSGDC</sequence>
<protein>
    <submittedName>
        <fullName evidence="1">Uncharacterized protein</fullName>
    </submittedName>
</protein>
<proteinExistence type="predicted"/>
<evidence type="ECO:0000313" key="1">
    <source>
        <dbReference type="EMBL" id="TNV74798.1"/>
    </source>
</evidence>
<name>A0A8J8NGU0_HALGN</name>
<dbReference type="AlphaFoldDB" id="A0A8J8NGU0"/>
<dbReference type="EMBL" id="RRYP01016623">
    <property type="protein sequence ID" value="TNV74798.1"/>
    <property type="molecule type" value="Genomic_DNA"/>
</dbReference>
<keyword evidence="2" id="KW-1185">Reference proteome</keyword>
<organism evidence="1 2">
    <name type="scientific">Halteria grandinella</name>
    <dbReference type="NCBI Taxonomy" id="5974"/>
    <lineage>
        <taxon>Eukaryota</taxon>
        <taxon>Sar</taxon>
        <taxon>Alveolata</taxon>
        <taxon>Ciliophora</taxon>
        <taxon>Intramacronucleata</taxon>
        <taxon>Spirotrichea</taxon>
        <taxon>Stichotrichia</taxon>
        <taxon>Sporadotrichida</taxon>
        <taxon>Halteriidae</taxon>
        <taxon>Halteria</taxon>
    </lineage>
</organism>
<gene>
    <name evidence="1" type="ORF">FGO68_gene11634</name>
</gene>
<dbReference type="Proteomes" id="UP000785679">
    <property type="component" value="Unassembled WGS sequence"/>
</dbReference>
<comment type="caution">
    <text evidence="1">The sequence shown here is derived from an EMBL/GenBank/DDBJ whole genome shotgun (WGS) entry which is preliminary data.</text>
</comment>
<accession>A0A8J8NGU0</accession>